<proteinExistence type="predicted"/>
<keyword evidence="2 4" id="KW-0547">Nucleotide-binding</keyword>
<dbReference type="GO" id="GO:0005524">
    <property type="term" value="F:ATP binding"/>
    <property type="evidence" value="ECO:0007669"/>
    <property type="project" value="UniProtKB-UniRule"/>
</dbReference>
<keyword evidence="1" id="KW-0723">Serine/threonine-protein kinase</keyword>
<gene>
    <name evidence="9" type="primary">Aste57867_12558</name>
    <name evidence="8" type="ORF">As57867_012512</name>
    <name evidence="9" type="ORF">ASTE57867_12558</name>
</gene>
<reference evidence="9 10" key="1">
    <citation type="submission" date="2019-03" db="EMBL/GenBank/DDBJ databases">
        <authorList>
            <person name="Gaulin E."/>
            <person name="Dumas B."/>
        </authorList>
    </citation>
    <scope>NUCLEOTIDE SEQUENCE [LARGE SCALE GENOMIC DNA]</scope>
    <source>
        <strain evidence="9">CBS 568.67</strain>
    </source>
</reference>
<keyword evidence="6" id="KW-0732">Signal</keyword>
<feature type="signal peptide" evidence="6">
    <location>
        <begin position="1"/>
        <end position="20"/>
    </location>
</feature>
<dbReference type="InterPro" id="IPR017441">
    <property type="entry name" value="Protein_kinase_ATP_BS"/>
</dbReference>
<dbReference type="Pfam" id="PF07714">
    <property type="entry name" value="PK_Tyr_Ser-Thr"/>
    <property type="match status" value="1"/>
</dbReference>
<evidence type="ECO:0000256" key="5">
    <source>
        <dbReference type="SAM" id="Phobius"/>
    </source>
</evidence>
<dbReference type="PANTHER" id="PTHR44329">
    <property type="entry name" value="SERINE/THREONINE-PROTEIN KINASE TNNI3K-RELATED"/>
    <property type="match status" value="1"/>
</dbReference>
<keyword evidence="5" id="KW-1133">Transmembrane helix</keyword>
<evidence type="ECO:0000256" key="1">
    <source>
        <dbReference type="ARBA" id="ARBA00022527"/>
    </source>
</evidence>
<evidence type="ECO:0000256" key="4">
    <source>
        <dbReference type="PROSITE-ProRule" id="PRU10141"/>
    </source>
</evidence>
<evidence type="ECO:0000259" key="7">
    <source>
        <dbReference type="PROSITE" id="PS50011"/>
    </source>
</evidence>
<keyword evidence="5" id="KW-0812">Transmembrane</keyword>
<dbReference type="Proteomes" id="UP000332933">
    <property type="component" value="Unassembled WGS sequence"/>
</dbReference>
<dbReference type="EMBL" id="VJMH01005375">
    <property type="protein sequence ID" value="KAF0696704.1"/>
    <property type="molecule type" value="Genomic_DNA"/>
</dbReference>
<evidence type="ECO:0000256" key="2">
    <source>
        <dbReference type="ARBA" id="ARBA00022741"/>
    </source>
</evidence>
<evidence type="ECO:0000313" key="8">
    <source>
        <dbReference type="EMBL" id="KAF0696704.1"/>
    </source>
</evidence>
<dbReference type="PROSITE" id="PS50011">
    <property type="entry name" value="PROTEIN_KINASE_DOM"/>
    <property type="match status" value="1"/>
</dbReference>
<feature type="binding site" evidence="4">
    <location>
        <position position="449"/>
    </location>
    <ligand>
        <name>ATP</name>
        <dbReference type="ChEBI" id="CHEBI:30616"/>
    </ligand>
</feature>
<evidence type="ECO:0000313" key="10">
    <source>
        <dbReference type="Proteomes" id="UP000332933"/>
    </source>
</evidence>
<evidence type="ECO:0000256" key="3">
    <source>
        <dbReference type="ARBA" id="ARBA00022840"/>
    </source>
</evidence>
<dbReference type="AlphaFoldDB" id="A0A485KVX1"/>
<dbReference type="PANTHER" id="PTHR44329:SF214">
    <property type="entry name" value="PROTEIN KINASE DOMAIN-CONTAINING PROTEIN"/>
    <property type="match status" value="1"/>
</dbReference>
<feature type="domain" description="Protein kinase" evidence="7">
    <location>
        <begin position="422"/>
        <end position="685"/>
    </location>
</feature>
<protein>
    <submittedName>
        <fullName evidence="9">Aste57867_12558 protein</fullName>
    </submittedName>
</protein>
<name>A0A485KVX1_9STRA</name>
<dbReference type="EMBL" id="CAADRA010005396">
    <property type="protein sequence ID" value="VFT89409.1"/>
    <property type="molecule type" value="Genomic_DNA"/>
</dbReference>
<keyword evidence="3 4" id="KW-0067">ATP-binding</keyword>
<keyword evidence="10" id="KW-1185">Reference proteome</keyword>
<dbReference type="GO" id="GO:0004674">
    <property type="term" value="F:protein serine/threonine kinase activity"/>
    <property type="evidence" value="ECO:0007669"/>
    <property type="project" value="UniProtKB-KW"/>
</dbReference>
<evidence type="ECO:0000256" key="6">
    <source>
        <dbReference type="SAM" id="SignalP"/>
    </source>
</evidence>
<keyword evidence="1" id="KW-0418">Kinase</keyword>
<keyword evidence="5" id="KW-0472">Membrane</keyword>
<dbReference type="SMART" id="SM00220">
    <property type="entry name" value="S_TKc"/>
    <property type="match status" value="1"/>
</dbReference>
<dbReference type="PROSITE" id="PS00108">
    <property type="entry name" value="PROTEIN_KINASE_ST"/>
    <property type="match status" value="1"/>
</dbReference>
<feature type="transmembrane region" description="Helical" evidence="5">
    <location>
        <begin position="356"/>
        <end position="378"/>
    </location>
</feature>
<dbReference type="Gene3D" id="1.10.510.10">
    <property type="entry name" value="Transferase(Phosphotransferase) domain 1"/>
    <property type="match status" value="1"/>
</dbReference>
<sequence length="695" mass="76962">MVGTTRGVLVFVLGIGYASSECAYNDWTADAIQTFNKHTQSFEIVDRNCTTLANTTKFQAVGDISNFNGTTLNYTDRPELIDLVEMIPSWDVTELILDNVGATSLQGMISYRSISKLTLKDMTLDTFPSSAAPLVHAELILVNLTLVNVSSLQNLRPPSISISGMNNFVLQDLSWPMLTSFSLTNLTGMSMSNVEFQGVKILDFENVSIQSITDLHLHELNIVTVQTSNISNWAMDNVTFDVLERVNNTYKMNIIPIDTVKIVNLSNISVQPSANFNLGGSSTRAFLSSNVSKTTMGNISSNFIYELFEPVKLDTSSFVTVSQAYCTNIGGIVRTLWPSSGKKYTVCVRTAKVTNMGLILGLSIGGVILLAMVAIILWRKNPSIIKDKYQQVHSPIGYINANGENSINIQALDVVRIEVKDVMLDKVLGTGAFADVWLGSYCGEPVAVKQLHANNATITQLQSFVDEIILMSEFDSPRIVKLIGACWTRPRTLKCVMELMDGGDLRSYLVNHCPDEFTWPDKFLHIFSIVEGLVYLHSMNVIHRDMKSRNILLDSTKGTKLTDFGISKEDEQQTMTMGVGTLRWMAPEIILEKHYTVAADIYSFGMVLSEFDSHQIPFHDLTNPITGQLVSELGISNKVAAGELRPTLSNQMPAWLRVIACQCLAQNPDDRPTAVQLIYLIHTELNNLASELYAL</sequence>
<organism evidence="9 10">
    <name type="scientific">Aphanomyces stellatus</name>
    <dbReference type="NCBI Taxonomy" id="120398"/>
    <lineage>
        <taxon>Eukaryota</taxon>
        <taxon>Sar</taxon>
        <taxon>Stramenopiles</taxon>
        <taxon>Oomycota</taxon>
        <taxon>Saprolegniomycetes</taxon>
        <taxon>Saprolegniales</taxon>
        <taxon>Verrucalvaceae</taxon>
        <taxon>Aphanomyces</taxon>
    </lineage>
</organism>
<feature type="chain" id="PRO_5033437124" evidence="6">
    <location>
        <begin position="21"/>
        <end position="695"/>
    </location>
</feature>
<dbReference type="SUPFAM" id="SSF56112">
    <property type="entry name" value="Protein kinase-like (PK-like)"/>
    <property type="match status" value="1"/>
</dbReference>
<dbReference type="Gene3D" id="3.30.200.20">
    <property type="entry name" value="Phosphorylase Kinase, domain 1"/>
    <property type="match status" value="1"/>
</dbReference>
<dbReference type="InterPro" id="IPR000719">
    <property type="entry name" value="Prot_kinase_dom"/>
</dbReference>
<dbReference type="InterPro" id="IPR008271">
    <property type="entry name" value="Ser/Thr_kinase_AS"/>
</dbReference>
<dbReference type="OrthoDB" id="164695at2759"/>
<dbReference type="InterPro" id="IPR051681">
    <property type="entry name" value="Ser/Thr_Kinases-Pseudokinases"/>
</dbReference>
<accession>A0A485KVX1</accession>
<evidence type="ECO:0000313" key="9">
    <source>
        <dbReference type="EMBL" id="VFT89409.1"/>
    </source>
</evidence>
<dbReference type="InterPro" id="IPR001245">
    <property type="entry name" value="Ser-Thr/Tyr_kinase_cat_dom"/>
</dbReference>
<dbReference type="InterPro" id="IPR011009">
    <property type="entry name" value="Kinase-like_dom_sf"/>
</dbReference>
<dbReference type="PRINTS" id="PR00109">
    <property type="entry name" value="TYRKINASE"/>
</dbReference>
<reference evidence="8" key="2">
    <citation type="submission" date="2019-06" db="EMBL/GenBank/DDBJ databases">
        <title>Genomics analysis of Aphanomyces spp. identifies a new class of oomycete effector associated with host adaptation.</title>
        <authorList>
            <person name="Gaulin E."/>
        </authorList>
    </citation>
    <scope>NUCLEOTIDE SEQUENCE</scope>
    <source>
        <strain evidence="8">CBS 578.67</strain>
    </source>
</reference>
<keyword evidence="1" id="KW-0808">Transferase</keyword>
<dbReference type="PROSITE" id="PS00107">
    <property type="entry name" value="PROTEIN_KINASE_ATP"/>
    <property type="match status" value="1"/>
</dbReference>